<evidence type="ECO:0000313" key="1">
    <source>
        <dbReference type="EMBL" id="QJW84718.1"/>
    </source>
</evidence>
<sequence>MDDDRMVGAVTLERAAPPFSEAELALLADVSRLAAPVLELKRQLALPWHARMLRGARDALASPSRRTIA</sequence>
<reference evidence="1 2" key="1">
    <citation type="submission" date="2020-05" db="EMBL/GenBank/DDBJ databases">
        <title>Ramlibacter rhizophilus sp. nov., isolated from rhizosphere soil of national flower Mugunghwa from South Korea.</title>
        <authorList>
            <person name="Zheng-Fei Y."/>
            <person name="Huan T."/>
        </authorList>
    </citation>
    <scope>NUCLEOTIDE SEQUENCE [LARGE SCALE GENOMIC DNA]</scope>
    <source>
        <strain evidence="1 2">H242</strain>
    </source>
</reference>
<dbReference type="EMBL" id="CP053418">
    <property type="protein sequence ID" value="QJW84718.1"/>
    <property type="molecule type" value="Genomic_DNA"/>
</dbReference>
<protein>
    <submittedName>
        <fullName evidence="1">GAF domain-containing protein</fullName>
    </submittedName>
</protein>
<evidence type="ECO:0000313" key="2">
    <source>
        <dbReference type="Proteomes" id="UP000500826"/>
    </source>
</evidence>
<name>A0ABX6P3R6_9BURK</name>
<proteinExistence type="predicted"/>
<accession>A0ABX6P3R6</accession>
<organism evidence="1 2">
    <name type="scientific">Ramlibacter terrae</name>
    <dbReference type="NCBI Taxonomy" id="2732511"/>
    <lineage>
        <taxon>Bacteria</taxon>
        <taxon>Pseudomonadati</taxon>
        <taxon>Pseudomonadota</taxon>
        <taxon>Betaproteobacteria</taxon>
        <taxon>Burkholderiales</taxon>
        <taxon>Comamonadaceae</taxon>
        <taxon>Ramlibacter</taxon>
    </lineage>
</organism>
<keyword evidence="2" id="KW-1185">Reference proteome</keyword>
<dbReference type="Proteomes" id="UP000500826">
    <property type="component" value="Chromosome"/>
</dbReference>
<gene>
    <name evidence="1" type="ORF">HK414_16550</name>
</gene>